<dbReference type="Proteomes" id="UP000253529">
    <property type="component" value="Unassembled WGS sequence"/>
</dbReference>
<protein>
    <submittedName>
        <fullName evidence="2">Uncharacterized protein DUF1772</fullName>
    </submittedName>
</protein>
<keyword evidence="1" id="KW-0472">Membrane</keyword>
<reference evidence="2 3" key="1">
    <citation type="submission" date="2018-06" db="EMBL/GenBank/DDBJ databases">
        <title>Genomic Encyclopedia of Type Strains, Phase IV (KMG-IV): sequencing the most valuable type-strain genomes for metagenomic binning, comparative biology and taxonomic classification.</title>
        <authorList>
            <person name="Goeker M."/>
        </authorList>
    </citation>
    <scope>NUCLEOTIDE SEQUENCE [LARGE SCALE GENOMIC DNA]</scope>
    <source>
        <strain evidence="2 3">DSM 24875</strain>
    </source>
</reference>
<accession>A0A366FJH8</accession>
<feature type="transmembrane region" description="Helical" evidence="1">
    <location>
        <begin position="118"/>
        <end position="140"/>
    </location>
</feature>
<keyword evidence="1" id="KW-0812">Transmembrane</keyword>
<dbReference type="AlphaFoldDB" id="A0A366FJH8"/>
<dbReference type="EMBL" id="QNRK01000011">
    <property type="protein sequence ID" value="RBP13869.1"/>
    <property type="molecule type" value="Genomic_DNA"/>
</dbReference>
<dbReference type="InterPro" id="IPR013901">
    <property type="entry name" value="Anthrone_oxy"/>
</dbReference>
<proteinExistence type="predicted"/>
<keyword evidence="3" id="KW-1185">Reference proteome</keyword>
<sequence>MIAGLIALSFAAAFAGAAVYVNWVEQPARLAALDGEALLSEWGPSDSRGVALLLAFALASTVAGFAAFFETQDVRYVYGALVAVASWPYAFFVMAPLNNQILGLRGKDVDAARALVRQWGFIEAGFAGLGVLAVAVFVWIL</sequence>
<feature type="transmembrane region" description="Helical" evidence="1">
    <location>
        <begin position="76"/>
        <end position="98"/>
    </location>
</feature>
<dbReference type="RefSeq" id="WP_113889414.1">
    <property type="nucleotide sequence ID" value="NZ_QNRK01000011.1"/>
</dbReference>
<dbReference type="Pfam" id="PF08592">
    <property type="entry name" value="Anthrone_oxy"/>
    <property type="match status" value="1"/>
</dbReference>
<comment type="caution">
    <text evidence="2">The sequence shown here is derived from an EMBL/GenBank/DDBJ whole genome shotgun (WGS) entry which is preliminary data.</text>
</comment>
<evidence type="ECO:0000313" key="2">
    <source>
        <dbReference type="EMBL" id="RBP13869.1"/>
    </source>
</evidence>
<feature type="transmembrane region" description="Helical" evidence="1">
    <location>
        <begin position="49"/>
        <end position="69"/>
    </location>
</feature>
<organism evidence="2 3">
    <name type="scientific">Roseiarcus fermentans</name>
    <dbReference type="NCBI Taxonomy" id="1473586"/>
    <lineage>
        <taxon>Bacteria</taxon>
        <taxon>Pseudomonadati</taxon>
        <taxon>Pseudomonadota</taxon>
        <taxon>Alphaproteobacteria</taxon>
        <taxon>Hyphomicrobiales</taxon>
        <taxon>Roseiarcaceae</taxon>
        <taxon>Roseiarcus</taxon>
    </lineage>
</organism>
<evidence type="ECO:0000313" key="3">
    <source>
        <dbReference type="Proteomes" id="UP000253529"/>
    </source>
</evidence>
<evidence type="ECO:0000256" key="1">
    <source>
        <dbReference type="SAM" id="Phobius"/>
    </source>
</evidence>
<dbReference type="OrthoDB" id="7473921at2"/>
<name>A0A366FJH8_9HYPH</name>
<gene>
    <name evidence="2" type="ORF">DFR50_111131</name>
</gene>
<keyword evidence="1" id="KW-1133">Transmembrane helix</keyword>